<dbReference type="InterPro" id="IPR018060">
    <property type="entry name" value="HTH_AraC"/>
</dbReference>
<organism evidence="6 7">
    <name type="scientific">Pseudomonas putida</name>
    <name type="common">Arthrobacter siderocapsulatus</name>
    <dbReference type="NCBI Taxonomy" id="303"/>
    <lineage>
        <taxon>Bacteria</taxon>
        <taxon>Pseudomonadati</taxon>
        <taxon>Pseudomonadota</taxon>
        <taxon>Gammaproteobacteria</taxon>
        <taxon>Pseudomonadales</taxon>
        <taxon>Pseudomonadaceae</taxon>
        <taxon>Pseudomonas</taxon>
    </lineage>
</organism>
<evidence type="ECO:0000256" key="4">
    <source>
        <dbReference type="ARBA" id="ARBA00037345"/>
    </source>
</evidence>
<proteinExistence type="predicted"/>
<dbReference type="GeneID" id="87478857"/>
<gene>
    <name evidence="6" type="ORF">EDF85_3932</name>
</gene>
<evidence type="ECO:0000313" key="6">
    <source>
        <dbReference type="EMBL" id="ROQ48195.1"/>
    </source>
</evidence>
<name>A0A9X8EET8_PSEPU</name>
<dbReference type="InterPro" id="IPR009057">
    <property type="entry name" value="Homeodomain-like_sf"/>
</dbReference>
<evidence type="ECO:0000256" key="3">
    <source>
        <dbReference type="ARBA" id="ARBA00023163"/>
    </source>
</evidence>
<dbReference type="SUPFAM" id="SSF51215">
    <property type="entry name" value="Regulatory protein AraC"/>
    <property type="match status" value="1"/>
</dbReference>
<dbReference type="Pfam" id="PF02311">
    <property type="entry name" value="AraC_binding"/>
    <property type="match status" value="1"/>
</dbReference>
<dbReference type="InterPro" id="IPR037923">
    <property type="entry name" value="HTH-like"/>
</dbReference>
<dbReference type="PANTHER" id="PTHR46796">
    <property type="entry name" value="HTH-TYPE TRANSCRIPTIONAL ACTIVATOR RHAS-RELATED"/>
    <property type="match status" value="1"/>
</dbReference>
<evidence type="ECO:0000256" key="1">
    <source>
        <dbReference type="ARBA" id="ARBA00023015"/>
    </source>
</evidence>
<comment type="function">
    <text evidence="4">Regulatory protein of the TOL plasmid xyl operons. XylS activates the xylXYZLTEGFJQKIH operon required for the degradation of toluene, m-xylene and p-xylene.</text>
</comment>
<dbReference type="RefSeq" id="WP_054915940.1">
    <property type="nucleotide sequence ID" value="NZ_LKGZ01000045.1"/>
</dbReference>
<dbReference type="Gene3D" id="1.10.10.60">
    <property type="entry name" value="Homeodomain-like"/>
    <property type="match status" value="1"/>
</dbReference>
<keyword evidence="2" id="KW-0238">DNA-binding</keyword>
<dbReference type="AlphaFoldDB" id="A0A9X8EET8"/>
<accession>A0A9X8EET8</accession>
<feature type="domain" description="HTH araC/xylS-type" evidence="5">
    <location>
        <begin position="169"/>
        <end position="266"/>
    </location>
</feature>
<dbReference type="GO" id="GO:0043565">
    <property type="term" value="F:sequence-specific DNA binding"/>
    <property type="evidence" value="ECO:0007669"/>
    <property type="project" value="InterPro"/>
</dbReference>
<dbReference type="SMART" id="SM00342">
    <property type="entry name" value="HTH_ARAC"/>
    <property type="match status" value="1"/>
</dbReference>
<dbReference type="InterPro" id="IPR003313">
    <property type="entry name" value="AraC-bd"/>
</dbReference>
<protein>
    <submittedName>
        <fullName evidence="6">AraC family transcriptional regulator</fullName>
    </submittedName>
</protein>
<comment type="caution">
    <text evidence="6">The sequence shown here is derived from an EMBL/GenBank/DDBJ whole genome shotgun (WGS) entry which is preliminary data.</text>
</comment>
<evidence type="ECO:0000259" key="5">
    <source>
        <dbReference type="PROSITE" id="PS01124"/>
    </source>
</evidence>
<dbReference type="GO" id="GO:0003700">
    <property type="term" value="F:DNA-binding transcription factor activity"/>
    <property type="evidence" value="ECO:0007669"/>
    <property type="project" value="InterPro"/>
</dbReference>
<dbReference type="Pfam" id="PF12833">
    <property type="entry name" value="HTH_18"/>
    <property type="match status" value="1"/>
</dbReference>
<sequence length="272" mass="30254">MLDLPSPQDWVKHAPPSPRVERLEAFFSAHGFDPHRHDTYAIGRTLAGVQSFSYRGASRHSLPGEILVLHPDEVHDGHAGSASGFRYRMLYLTPALVQEVLGGQPLPFLKGGISRDPRLAAATHAMLASMDDRLDPLEEDDALLGLVSALQAVCGRPASRQAHDYAAARRAREYMDDSLEQPITLDDLAACANRDRWSLSKDFRAYFGTSPHRYLTLRRLDRFKASVFAGQCLADAAVEAGFFDQSHMSRHFKNAYGITPSRWCKPLLGRLD</sequence>
<reference evidence="6 7" key="1">
    <citation type="submission" date="2018-11" db="EMBL/GenBank/DDBJ databases">
        <title>Genomic analyses of the natural microbiome of Caenorhabditis elegans.</title>
        <authorList>
            <person name="Samuel B."/>
        </authorList>
    </citation>
    <scope>NUCLEOTIDE SEQUENCE [LARGE SCALE GENOMIC DNA]</scope>
    <source>
        <strain evidence="6 7">BIGb0473</strain>
    </source>
</reference>
<dbReference type="EMBL" id="RJUR01000015">
    <property type="protein sequence ID" value="ROQ48195.1"/>
    <property type="molecule type" value="Genomic_DNA"/>
</dbReference>
<dbReference type="Proteomes" id="UP000269115">
    <property type="component" value="Unassembled WGS sequence"/>
</dbReference>
<evidence type="ECO:0000256" key="2">
    <source>
        <dbReference type="ARBA" id="ARBA00023125"/>
    </source>
</evidence>
<keyword evidence="1" id="KW-0805">Transcription regulation</keyword>
<keyword evidence="3" id="KW-0804">Transcription</keyword>
<dbReference type="PROSITE" id="PS01124">
    <property type="entry name" value="HTH_ARAC_FAMILY_2"/>
    <property type="match status" value="1"/>
</dbReference>
<dbReference type="SUPFAM" id="SSF46689">
    <property type="entry name" value="Homeodomain-like"/>
    <property type="match status" value="2"/>
</dbReference>
<dbReference type="PANTHER" id="PTHR46796:SF2">
    <property type="entry name" value="TRANSCRIPTIONAL REGULATORY PROTEIN"/>
    <property type="match status" value="1"/>
</dbReference>
<dbReference type="InterPro" id="IPR050204">
    <property type="entry name" value="AraC_XylS_family_regulators"/>
</dbReference>
<evidence type="ECO:0000313" key="7">
    <source>
        <dbReference type="Proteomes" id="UP000269115"/>
    </source>
</evidence>